<reference evidence="2 3" key="1">
    <citation type="submission" date="2024-01" db="EMBL/GenBank/DDBJ databases">
        <title>Genome assemblies of Stephania.</title>
        <authorList>
            <person name="Yang L."/>
        </authorList>
    </citation>
    <scope>NUCLEOTIDE SEQUENCE [LARGE SCALE GENOMIC DNA]</scope>
    <source>
        <strain evidence="2">QJT</strain>
        <tissue evidence="2">Leaf</tissue>
    </source>
</reference>
<accession>A0AAP0EM07</accession>
<keyword evidence="1" id="KW-1133">Transmembrane helix</keyword>
<keyword evidence="1" id="KW-0472">Membrane</keyword>
<name>A0AAP0EM07_9MAGN</name>
<keyword evidence="3" id="KW-1185">Reference proteome</keyword>
<evidence type="ECO:0000313" key="2">
    <source>
        <dbReference type="EMBL" id="KAK9095961.1"/>
    </source>
</evidence>
<organism evidence="2 3">
    <name type="scientific">Stephania japonica</name>
    <dbReference type="NCBI Taxonomy" id="461633"/>
    <lineage>
        <taxon>Eukaryota</taxon>
        <taxon>Viridiplantae</taxon>
        <taxon>Streptophyta</taxon>
        <taxon>Embryophyta</taxon>
        <taxon>Tracheophyta</taxon>
        <taxon>Spermatophyta</taxon>
        <taxon>Magnoliopsida</taxon>
        <taxon>Ranunculales</taxon>
        <taxon>Menispermaceae</taxon>
        <taxon>Menispermoideae</taxon>
        <taxon>Cissampelideae</taxon>
        <taxon>Stephania</taxon>
    </lineage>
</organism>
<dbReference type="EMBL" id="JBBNAE010000009">
    <property type="protein sequence ID" value="KAK9095961.1"/>
    <property type="molecule type" value="Genomic_DNA"/>
</dbReference>
<dbReference type="AlphaFoldDB" id="A0AAP0EM07"/>
<proteinExistence type="predicted"/>
<protein>
    <submittedName>
        <fullName evidence="2">Uncharacterized protein</fullName>
    </submittedName>
</protein>
<comment type="caution">
    <text evidence="2">The sequence shown here is derived from an EMBL/GenBank/DDBJ whole genome shotgun (WGS) entry which is preliminary data.</text>
</comment>
<gene>
    <name evidence="2" type="ORF">Sjap_021458</name>
</gene>
<evidence type="ECO:0000313" key="3">
    <source>
        <dbReference type="Proteomes" id="UP001417504"/>
    </source>
</evidence>
<dbReference type="Proteomes" id="UP001417504">
    <property type="component" value="Unassembled WGS sequence"/>
</dbReference>
<feature type="transmembrane region" description="Helical" evidence="1">
    <location>
        <begin position="32"/>
        <end position="52"/>
    </location>
</feature>
<keyword evidence="1" id="KW-0812">Transmembrane</keyword>
<evidence type="ECO:0000256" key="1">
    <source>
        <dbReference type="SAM" id="Phobius"/>
    </source>
</evidence>
<sequence>MLSSKCLSKDWHCFDISCSLKIYKLLTTMCRIINVLNNIMNVMALYNFFLWISS</sequence>